<dbReference type="Pfam" id="PF00034">
    <property type="entry name" value="Cytochrom_C"/>
    <property type="match status" value="2"/>
</dbReference>
<dbReference type="InterPro" id="IPR036909">
    <property type="entry name" value="Cyt_c-like_dom_sf"/>
</dbReference>
<dbReference type="GO" id="GO:0009055">
    <property type="term" value="F:electron transfer activity"/>
    <property type="evidence" value="ECO:0007669"/>
    <property type="project" value="InterPro"/>
</dbReference>
<dbReference type="Gene3D" id="3.90.1170.50">
    <property type="entry name" value="Aldehyde oxidase/xanthine dehydrogenase, a/b hammerhead"/>
    <property type="match status" value="1"/>
</dbReference>
<evidence type="ECO:0000256" key="2">
    <source>
        <dbReference type="ARBA" id="ARBA00022723"/>
    </source>
</evidence>
<dbReference type="GO" id="GO:0046872">
    <property type="term" value="F:metal ion binding"/>
    <property type="evidence" value="ECO:0007669"/>
    <property type="project" value="UniProtKB-KW"/>
</dbReference>
<reference evidence="6" key="2">
    <citation type="submission" date="2020-09" db="EMBL/GenBank/DDBJ databases">
        <authorList>
            <person name="Sun Q."/>
            <person name="Sedlacek I."/>
        </authorList>
    </citation>
    <scope>NUCLEOTIDE SEQUENCE</scope>
    <source>
        <strain evidence="6">CCM 7897</strain>
    </source>
</reference>
<evidence type="ECO:0000256" key="1">
    <source>
        <dbReference type="ARBA" id="ARBA00022617"/>
    </source>
</evidence>
<feature type="domain" description="Cytochrome c" evidence="5">
    <location>
        <begin position="941"/>
        <end position="1049"/>
    </location>
</feature>
<keyword evidence="1 4" id="KW-0349">Heme</keyword>
<dbReference type="InterPro" id="IPR008274">
    <property type="entry name" value="AldOxase/xan_DH_MoCoBD1"/>
</dbReference>
<dbReference type="Gene3D" id="1.10.760.10">
    <property type="entry name" value="Cytochrome c-like domain"/>
    <property type="match status" value="3"/>
</dbReference>
<dbReference type="Pfam" id="PF02738">
    <property type="entry name" value="MoCoBD_1"/>
    <property type="match status" value="1"/>
</dbReference>
<dbReference type="Gene3D" id="3.30.365.10">
    <property type="entry name" value="Aldehyde oxidase/xanthine dehydrogenase, molybdopterin binding domain"/>
    <property type="match status" value="4"/>
</dbReference>
<dbReference type="Proteomes" id="UP000606044">
    <property type="component" value="Unassembled WGS sequence"/>
</dbReference>
<dbReference type="GO" id="GO:0020037">
    <property type="term" value="F:heme binding"/>
    <property type="evidence" value="ECO:0007669"/>
    <property type="project" value="InterPro"/>
</dbReference>
<name>A0A917FB05_9HYPH</name>
<proteinExistence type="predicted"/>
<evidence type="ECO:0000259" key="5">
    <source>
        <dbReference type="PROSITE" id="PS51007"/>
    </source>
</evidence>
<dbReference type="Pfam" id="PF20256">
    <property type="entry name" value="MoCoBD_2"/>
    <property type="match status" value="2"/>
</dbReference>
<evidence type="ECO:0000256" key="3">
    <source>
        <dbReference type="ARBA" id="ARBA00023004"/>
    </source>
</evidence>
<dbReference type="SUPFAM" id="SSF56003">
    <property type="entry name" value="Molybdenum cofactor-binding domain"/>
    <property type="match status" value="2"/>
</dbReference>
<evidence type="ECO:0000256" key="4">
    <source>
        <dbReference type="PROSITE-ProRule" id="PRU00433"/>
    </source>
</evidence>
<dbReference type="InterPro" id="IPR046867">
    <property type="entry name" value="AldOxase/xan_DH_MoCoBD2"/>
</dbReference>
<dbReference type="InterPro" id="IPR052516">
    <property type="entry name" value="N-heterocyclic_Hydroxylase"/>
</dbReference>
<feature type="domain" description="Cytochrome c" evidence="5">
    <location>
        <begin position="796"/>
        <end position="899"/>
    </location>
</feature>
<dbReference type="SMART" id="SM01008">
    <property type="entry name" value="Ald_Xan_dh_C"/>
    <property type="match status" value="1"/>
</dbReference>
<dbReference type="InterPro" id="IPR009056">
    <property type="entry name" value="Cyt_c-like_dom"/>
</dbReference>
<evidence type="ECO:0000313" key="6">
    <source>
        <dbReference type="EMBL" id="GGF61936.1"/>
    </source>
</evidence>
<dbReference type="PANTHER" id="PTHR47495:SF1">
    <property type="entry name" value="BLL3820 PROTEIN"/>
    <property type="match status" value="1"/>
</dbReference>
<evidence type="ECO:0000313" key="7">
    <source>
        <dbReference type="Proteomes" id="UP000606044"/>
    </source>
</evidence>
<gene>
    <name evidence="6" type="ORF">GCM10007301_22090</name>
</gene>
<dbReference type="PANTHER" id="PTHR47495">
    <property type="entry name" value="ALDEHYDE DEHYDROGENASE"/>
    <property type="match status" value="1"/>
</dbReference>
<accession>A0A917FB05</accession>
<organism evidence="6 7">
    <name type="scientific">Azorhizobium oxalatiphilum</name>
    <dbReference type="NCBI Taxonomy" id="980631"/>
    <lineage>
        <taxon>Bacteria</taxon>
        <taxon>Pseudomonadati</taxon>
        <taxon>Pseudomonadota</taxon>
        <taxon>Alphaproteobacteria</taxon>
        <taxon>Hyphomicrobiales</taxon>
        <taxon>Xanthobacteraceae</taxon>
        <taxon>Azorhizobium</taxon>
    </lineage>
</organism>
<feature type="domain" description="Cytochrome c" evidence="5">
    <location>
        <begin position="1073"/>
        <end position="1160"/>
    </location>
</feature>
<dbReference type="InterPro" id="IPR036856">
    <property type="entry name" value="Ald_Oxase/Xan_DH_a/b_sf"/>
</dbReference>
<comment type="caution">
    <text evidence="6">The sequence shown here is derived from an EMBL/GenBank/DDBJ whole genome shotgun (WGS) entry which is preliminary data.</text>
</comment>
<dbReference type="SUPFAM" id="SSF46626">
    <property type="entry name" value="Cytochrome c"/>
    <property type="match status" value="3"/>
</dbReference>
<dbReference type="GO" id="GO:0016491">
    <property type="term" value="F:oxidoreductase activity"/>
    <property type="evidence" value="ECO:0007669"/>
    <property type="project" value="InterPro"/>
</dbReference>
<reference evidence="6" key="1">
    <citation type="journal article" date="2014" name="Int. J. Syst. Evol. Microbiol.">
        <title>Complete genome sequence of Corynebacterium casei LMG S-19264T (=DSM 44701T), isolated from a smear-ripened cheese.</title>
        <authorList>
            <consortium name="US DOE Joint Genome Institute (JGI-PGF)"/>
            <person name="Walter F."/>
            <person name="Albersmeier A."/>
            <person name="Kalinowski J."/>
            <person name="Ruckert C."/>
        </authorList>
    </citation>
    <scope>NUCLEOTIDE SEQUENCE</scope>
    <source>
        <strain evidence="6">CCM 7897</strain>
    </source>
</reference>
<dbReference type="RefSeq" id="WP_188578379.1">
    <property type="nucleotide sequence ID" value="NZ_BMCT01000002.1"/>
</dbReference>
<dbReference type="SUPFAM" id="SSF54665">
    <property type="entry name" value="CO dehydrogenase molybdoprotein N-domain-like"/>
    <property type="match status" value="1"/>
</dbReference>
<dbReference type="Pfam" id="PF13442">
    <property type="entry name" value="Cytochrome_CBB3"/>
    <property type="match status" value="1"/>
</dbReference>
<protein>
    <submittedName>
        <fullName evidence="6">Aldehyde dehydrogenase</fullName>
    </submittedName>
</protein>
<dbReference type="InterPro" id="IPR000674">
    <property type="entry name" value="Ald_Oxase/Xan_DH_a/b"/>
</dbReference>
<dbReference type="InterPro" id="IPR037165">
    <property type="entry name" value="AldOxase/xan_DH_Mopterin-bd_sf"/>
</dbReference>
<keyword evidence="7" id="KW-1185">Reference proteome</keyword>
<keyword evidence="2 4" id="KW-0479">Metal-binding</keyword>
<dbReference type="EMBL" id="BMCT01000002">
    <property type="protein sequence ID" value="GGF61936.1"/>
    <property type="molecule type" value="Genomic_DNA"/>
</dbReference>
<sequence>MSEPTPVPDDLLARTGTLAVLRPSQHVKGLVPTTPPPEGALDLFLFLDDQGAALAFNGHVDLGTGIRTALAQIVAEELDVPLGRVTMVLGHTGGTPNQGATIASDSIQISAIPLRRAAAQARHHLVALAAEALGLPADGLTVTDGVVHPKAGGNAGIPYADLLAGRQDRLMLAESVALKPVADYRIVGQRMPRVDIPAKATGDFVYVHDVRVPDMLHGRVVRPPYAGVDAGDFIGNSLIAVDESSVAGLPGVVAVVTMGDFVGVVAEREEQAAEAARRLVVRWKEPPPIPADLKDLAGALRANPAKTRLLHETGDVEGARSEAARQMDRTYVWPYQMHASIGPSCAVADVRPDGITVWSGTQNPFPLRADIALLLGLPEDVIEIVRFEAAGCYGRNCADDVAADAALLSRAVGKPVRVQLTREQEHAWEPKGSAQLMEVRGGLNADGSPAAYDFSTRYPSNAATTLALLLTGRVPADNPVFEMGDRTAIPPYAYDNMRVVAHDMAPIVRAAWLRGVSALPNSFAHESYIDELAAAAGVDPVEYRLRYLHDPRAVDLVKEVAAKAGWEHRTGPRQQVVEGDIVRGQGFAYALYVHSKFPGYGAAWSAWVADVEVNKATGDVNVTRVVVGQDSGLMINPAGIEHQIHGNVIQSTSRALKEEVTFSGTEVTSREWGAYPILTFPEVPVIKVVLMPRPEEPPLGSGESASVPSAAAIANAIFDATGVRFREPPFTPDRVRAALTGEAPPPDPKPLKKKRSWFAMAGAAMVGALGMATVALPMRGAIAPISPPDPSSFSAEMIARGKQLAALGDCAVCHTLPGGKTNAGGRPMKTPFGTVYATNLTPDPETGIGRWSYAAFERAMREGISRDGRHLYPAFPYTAFTKSSDTDLQALYAYLMSQPPVSAPTPEAKMAFPFNIRPLMAGWNALFLKPGQMQADPARFPQWNRGAYLVEGLGHCGACHTPRNALGAEKTGAAYLAGGMVDGWEAPALTALSSAPIPWTEDALYAYLRTGFSPHHGTAAGPMAPVVQELKHLPDADIRAMATYLASFSGPAPTDPATKAAELQAKATASLRPLDTIGGKLYEGACAACHSESGPTLFGVRPALALNTNVHATRPDNLIRVILDGIPSPAAADLGDMPAFRDSMDDGQVAALVRYIRAKFAPDAKPWEGVEAEVSRLRATVGTH</sequence>
<dbReference type="AlphaFoldDB" id="A0A917FB05"/>
<dbReference type="PROSITE" id="PS51007">
    <property type="entry name" value="CYTC"/>
    <property type="match status" value="3"/>
</dbReference>
<keyword evidence="3 4" id="KW-0408">Iron</keyword>